<proteinExistence type="predicted"/>
<dbReference type="EMBL" id="CAEKKB010000004">
    <property type="protein sequence ID" value="CAB4308976.1"/>
    <property type="molecule type" value="Genomic_DNA"/>
</dbReference>
<name>A0A6J5X4N0_PRUAR</name>
<accession>A0A6J5X4N0</accession>
<organism evidence="2 4">
    <name type="scientific">Prunus armeniaca</name>
    <name type="common">Apricot</name>
    <name type="synonym">Armeniaca vulgaris</name>
    <dbReference type="NCBI Taxonomy" id="36596"/>
    <lineage>
        <taxon>Eukaryota</taxon>
        <taxon>Viridiplantae</taxon>
        <taxon>Streptophyta</taxon>
        <taxon>Embryophyta</taxon>
        <taxon>Tracheophyta</taxon>
        <taxon>Spermatophyta</taxon>
        <taxon>Magnoliopsida</taxon>
        <taxon>eudicotyledons</taxon>
        <taxon>Gunneridae</taxon>
        <taxon>Pentapetalae</taxon>
        <taxon>rosids</taxon>
        <taxon>fabids</taxon>
        <taxon>Rosales</taxon>
        <taxon>Rosaceae</taxon>
        <taxon>Amygdaloideae</taxon>
        <taxon>Amygdaleae</taxon>
        <taxon>Prunus</taxon>
    </lineage>
</organism>
<reference evidence="2 3" key="2">
    <citation type="submission" date="2020-05" db="EMBL/GenBank/DDBJ databases">
        <authorList>
            <person name="Campoy J."/>
            <person name="Schneeberger K."/>
            <person name="Spophaly S."/>
        </authorList>
    </citation>
    <scope>NUCLEOTIDE SEQUENCE [LARGE SCALE GENOMIC DNA]</scope>
    <source>
        <strain evidence="2">PruArmRojPasFocal</strain>
    </source>
</reference>
<evidence type="ECO:0000313" key="4">
    <source>
        <dbReference type="Proteomes" id="UP000507245"/>
    </source>
</evidence>
<protein>
    <submittedName>
        <fullName evidence="2">Uncharacterized protein</fullName>
    </submittedName>
</protein>
<reference evidence="4" key="1">
    <citation type="journal article" date="2020" name="Genome Biol.">
        <title>Gamete binning: chromosome-level and haplotype-resolved genome assembly enabled by high-throughput single-cell sequencing of gamete genomes.</title>
        <authorList>
            <person name="Campoy J.A."/>
            <person name="Sun H."/>
            <person name="Goel M."/>
            <person name="Jiao W.-B."/>
            <person name="Folz-Donahue K."/>
            <person name="Wang N."/>
            <person name="Rubio M."/>
            <person name="Liu C."/>
            <person name="Kukat C."/>
            <person name="Ruiz D."/>
            <person name="Huettel B."/>
            <person name="Schneeberger K."/>
        </authorList>
    </citation>
    <scope>NUCLEOTIDE SEQUENCE [LARGE SCALE GENOMIC DNA]</scope>
    <source>
        <strain evidence="4">cv. Rojo Pasion</strain>
    </source>
</reference>
<evidence type="ECO:0000313" key="2">
    <source>
        <dbReference type="EMBL" id="CAB4308976.1"/>
    </source>
</evidence>
<sequence length="115" mass="11980">MSNEVIPGRVLAYTVIKQGILQAIALPNLQGRNSALPLDVQGFQRNRGRGFQRVNVSASASNPSRSVGHGRGGRGAVDAAGVTFVSATGDTISGRRCFVCGDPSHFANACLNRGV</sequence>
<evidence type="ECO:0000313" key="3">
    <source>
        <dbReference type="Proteomes" id="UP000507222"/>
    </source>
</evidence>
<gene>
    <name evidence="1" type="ORF">CURHAP_LOCUS29885</name>
    <name evidence="2" type="ORF">ORAREDHAP_LOCUS29509</name>
</gene>
<dbReference type="Proteomes" id="UP000507245">
    <property type="component" value="Unassembled WGS sequence"/>
</dbReference>
<evidence type="ECO:0000313" key="1">
    <source>
        <dbReference type="EMBL" id="CAB4278569.1"/>
    </source>
</evidence>
<dbReference type="OrthoDB" id="430051at2759"/>
<keyword evidence="4" id="KW-1185">Reference proteome</keyword>
<dbReference type="EMBL" id="CAEKDK010000004">
    <property type="protein sequence ID" value="CAB4278569.1"/>
    <property type="molecule type" value="Genomic_DNA"/>
</dbReference>
<dbReference type="Proteomes" id="UP000507222">
    <property type="component" value="Unassembled WGS sequence"/>
</dbReference>
<dbReference type="AlphaFoldDB" id="A0A6J5X4N0"/>